<dbReference type="Proteomes" id="UP001381693">
    <property type="component" value="Unassembled WGS sequence"/>
</dbReference>
<protein>
    <submittedName>
        <fullName evidence="1">Uncharacterized protein</fullName>
    </submittedName>
</protein>
<dbReference type="EMBL" id="JAXCGZ010010276">
    <property type="protein sequence ID" value="KAK7075669.1"/>
    <property type="molecule type" value="Genomic_DNA"/>
</dbReference>
<accession>A0AAN9A656</accession>
<name>A0AAN9A656_HALRR</name>
<evidence type="ECO:0000313" key="2">
    <source>
        <dbReference type="Proteomes" id="UP001381693"/>
    </source>
</evidence>
<gene>
    <name evidence="1" type="ORF">SK128_025994</name>
</gene>
<organism evidence="1 2">
    <name type="scientific">Halocaridina rubra</name>
    <name type="common">Hawaiian red shrimp</name>
    <dbReference type="NCBI Taxonomy" id="373956"/>
    <lineage>
        <taxon>Eukaryota</taxon>
        <taxon>Metazoa</taxon>
        <taxon>Ecdysozoa</taxon>
        <taxon>Arthropoda</taxon>
        <taxon>Crustacea</taxon>
        <taxon>Multicrustacea</taxon>
        <taxon>Malacostraca</taxon>
        <taxon>Eumalacostraca</taxon>
        <taxon>Eucarida</taxon>
        <taxon>Decapoda</taxon>
        <taxon>Pleocyemata</taxon>
        <taxon>Caridea</taxon>
        <taxon>Atyoidea</taxon>
        <taxon>Atyidae</taxon>
        <taxon>Halocaridina</taxon>
    </lineage>
</organism>
<dbReference type="AlphaFoldDB" id="A0AAN9A656"/>
<proteinExistence type="predicted"/>
<reference evidence="1 2" key="1">
    <citation type="submission" date="2023-11" db="EMBL/GenBank/DDBJ databases">
        <title>Halocaridina rubra genome assembly.</title>
        <authorList>
            <person name="Smith C."/>
        </authorList>
    </citation>
    <scope>NUCLEOTIDE SEQUENCE [LARGE SCALE GENOMIC DNA]</scope>
    <source>
        <strain evidence="1">EP-1</strain>
        <tissue evidence="1">Whole</tissue>
    </source>
</reference>
<keyword evidence="2" id="KW-1185">Reference proteome</keyword>
<evidence type="ECO:0000313" key="1">
    <source>
        <dbReference type="EMBL" id="KAK7075669.1"/>
    </source>
</evidence>
<sequence>MFGSSRGKEVWTFLEAQEGKKYVLSLSYASFQKFLEAQEGKNHIVVWLFVEELRTRMTGAERLELVITDN</sequence>
<comment type="caution">
    <text evidence="1">The sequence shown here is derived from an EMBL/GenBank/DDBJ whole genome shotgun (WGS) entry which is preliminary data.</text>
</comment>